<dbReference type="SUPFAM" id="SSF53850">
    <property type="entry name" value="Periplasmic binding protein-like II"/>
    <property type="match status" value="1"/>
</dbReference>
<keyword evidence="4" id="KW-0804">Transcription</keyword>
<comment type="similarity">
    <text evidence="1">Belongs to the LysR transcriptional regulatory family.</text>
</comment>
<proteinExistence type="inferred from homology"/>
<dbReference type="Pfam" id="PF03466">
    <property type="entry name" value="LysR_substrate"/>
    <property type="match status" value="1"/>
</dbReference>
<gene>
    <name evidence="6" type="ORF">GCM10023165_36150</name>
</gene>
<dbReference type="SUPFAM" id="SSF46785">
    <property type="entry name" value="Winged helix' DNA-binding domain"/>
    <property type="match status" value="1"/>
</dbReference>
<dbReference type="PANTHER" id="PTHR30419">
    <property type="entry name" value="HTH-TYPE TRANSCRIPTIONAL REGULATOR YBHD"/>
    <property type="match status" value="1"/>
</dbReference>
<evidence type="ECO:0000256" key="1">
    <source>
        <dbReference type="ARBA" id="ARBA00009437"/>
    </source>
</evidence>
<keyword evidence="3" id="KW-0238">DNA-binding</keyword>
<evidence type="ECO:0000256" key="4">
    <source>
        <dbReference type="ARBA" id="ARBA00023163"/>
    </source>
</evidence>
<dbReference type="Pfam" id="PF00126">
    <property type="entry name" value="HTH_1"/>
    <property type="match status" value="1"/>
</dbReference>
<evidence type="ECO:0000259" key="5">
    <source>
        <dbReference type="PROSITE" id="PS50931"/>
    </source>
</evidence>
<dbReference type="InterPro" id="IPR036388">
    <property type="entry name" value="WH-like_DNA-bd_sf"/>
</dbReference>
<dbReference type="InterPro" id="IPR005119">
    <property type="entry name" value="LysR_subst-bd"/>
</dbReference>
<keyword evidence="7" id="KW-1185">Reference proteome</keyword>
<dbReference type="InterPro" id="IPR036390">
    <property type="entry name" value="WH_DNA-bd_sf"/>
</dbReference>
<organism evidence="6 7">
    <name type="scientific">Variovorax defluvii</name>
    <dbReference type="NCBI Taxonomy" id="913761"/>
    <lineage>
        <taxon>Bacteria</taxon>
        <taxon>Pseudomonadati</taxon>
        <taxon>Pseudomonadota</taxon>
        <taxon>Betaproteobacteria</taxon>
        <taxon>Burkholderiales</taxon>
        <taxon>Comamonadaceae</taxon>
        <taxon>Variovorax</taxon>
    </lineage>
</organism>
<dbReference type="Proteomes" id="UP001500975">
    <property type="component" value="Unassembled WGS sequence"/>
</dbReference>
<dbReference type="Gene3D" id="1.10.10.10">
    <property type="entry name" value="Winged helix-like DNA-binding domain superfamily/Winged helix DNA-binding domain"/>
    <property type="match status" value="1"/>
</dbReference>
<accession>A0ABP8I1H5</accession>
<dbReference type="PANTHER" id="PTHR30419:SF8">
    <property type="entry name" value="NITROGEN ASSIMILATION TRANSCRIPTIONAL ACTIVATOR-RELATED"/>
    <property type="match status" value="1"/>
</dbReference>
<dbReference type="EMBL" id="BAABGJ010000059">
    <property type="protein sequence ID" value="GAA4349435.1"/>
    <property type="molecule type" value="Genomic_DNA"/>
</dbReference>
<dbReference type="InterPro" id="IPR050950">
    <property type="entry name" value="HTH-type_LysR_regulators"/>
</dbReference>
<feature type="domain" description="HTH lysR-type" evidence="5">
    <location>
        <begin position="12"/>
        <end position="69"/>
    </location>
</feature>
<dbReference type="RefSeq" id="WP_345539651.1">
    <property type="nucleotide sequence ID" value="NZ_BAABGJ010000059.1"/>
</dbReference>
<dbReference type="PRINTS" id="PR00039">
    <property type="entry name" value="HTHLYSR"/>
</dbReference>
<evidence type="ECO:0000313" key="6">
    <source>
        <dbReference type="EMBL" id="GAA4349435.1"/>
    </source>
</evidence>
<protein>
    <submittedName>
        <fullName evidence="6">LysR substrate-binding domain-containing protein</fullName>
    </submittedName>
</protein>
<evidence type="ECO:0000256" key="2">
    <source>
        <dbReference type="ARBA" id="ARBA00023015"/>
    </source>
</evidence>
<reference evidence="7" key="1">
    <citation type="journal article" date="2019" name="Int. J. Syst. Evol. Microbiol.">
        <title>The Global Catalogue of Microorganisms (GCM) 10K type strain sequencing project: providing services to taxonomists for standard genome sequencing and annotation.</title>
        <authorList>
            <consortium name="The Broad Institute Genomics Platform"/>
            <consortium name="The Broad Institute Genome Sequencing Center for Infectious Disease"/>
            <person name="Wu L."/>
            <person name="Ma J."/>
        </authorList>
    </citation>
    <scope>NUCLEOTIDE SEQUENCE [LARGE SCALE GENOMIC DNA]</scope>
    <source>
        <strain evidence="7">JCM 17804</strain>
    </source>
</reference>
<dbReference type="Gene3D" id="3.40.190.10">
    <property type="entry name" value="Periplasmic binding protein-like II"/>
    <property type="match status" value="2"/>
</dbReference>
<name>A0ABP8I1H5_9BURK</name>
<evidence type="ECO:0000256" key="3">
    <source>
        <dbReference type="ARBA" id="ARBA00023125"/>
    </source>
</evidence>
<dbReference type="InterPro" id="IPR000847">
    <property type="entry name" value="LysR_HTH_N"/>
</dbReference>
<evidence type="ECO:0000313" key="7">
    <source>
        <dbReference type="Proteomes" id="UP001500975"/>
    </source>
</evidence>
<comment type="caution">
    <text evidence="6">The sequence shown here is derived from an EMBL/GenBank/DDBJ whole genome shotgun (WGS) entry which is preliminary data.</text>
</comment>
<dbReference type="PROSITE" id="PS50931">
    <property type="entry name" value="HTH_LYSR"/>
    <property type="match status" value="1"/>
</dbReference>
<keyword evidence="2" id="KW-0805">Transcription regulation</keyword>
<sequence>MAADPESFLRGVQLRHLRCLVAVAQERHLARAAERLALSQPAVSKTLAELEALVGERLVDRGTAGRRGIQGFTAAGDQLLAHALRVLDALDAGAQALMPASGARVQRLRVGALPSVAPSLLPPALAALRERLPALQLQIQTGANAALLDALRAGELDLVVGRMSDPQLMAGLTFELLYTEPLALVARAGHPLAKRAPSVQEVLQQPLVVYGEGTIPRHHTESFLSGLGLRLPPPVTQTLDLSVARALLVRSDAVWFTPVGAAQDDLASGLLVRLAVDTAGTEEPVGLLLRSDAEPSAARQALIALLREAGGIPQSRVARR</sequence>